<dbReference type="AlphaFoldDB" id="A0A409Y3I1"/>
<dbReference type="OrthoDB" id="3172239at2759"/>
<gene>
    <name evidence="1" type="ORF">CVT26_002352</name>
</gene>
<dbReference type="Gene3D" id="1.20.1280.50">
    <property type="match status" value="1"/>
</dbReference>
<sequence>MIASPSIPPVHTLPNDVLWHLFWINTDMMHQTEEEAIPLFTLLDCSHVCSKWRQLILNSPSLWGDVIDLDWLGHDQEWRSEIMRRTGESLLSVMGRTNRTSSDDSGPAIEIMVTFLEDHWYRTRCLDMTFYDVEEWRNYDRRVREVLQRPAPALQMFIFTTPAGIGFPRDMFLFRGFAPKLRVFHASRIRFSHKAPWLSNLRDLCLTGPLSIRDLLLALQKMISLETLHDDSESIVDEDEEAGLHDLPHVRVPSLKVVDFSTAINAIKPYIRLIKHVTPAANCTLSFIVFADERELSDERELDKVVQILPVFSAYCRVDEASEIEMELNNGGHFDLKAKFAERDLSRFKVCITHLMPRHTYYIRRLLAALLRPAFRGIERLCLIMESRAEILPTHHEIVNFIHLFESVKILRTSPGSTKAFMKMGIDALASAFPSLSSMELTSSPKQEDMLSIRAFLGHMTATGHPMQTVFCSYNDGSYVTIFEWTLLLGIKDRARIRRIVTVLQHSRLVNLK</sequence>
<organism evidence="1 2">
    <name type="scientific">Gymnopilus dilepis</name>
    <dbReference type="NCBI Taxonomy" id="231916"/>
    <lineage>
        <taxon>Eukaryota</taxon>
        <taxon>Fungi</taxon>
        <taxon>Dikarya</taxon>
        <taxon>Basidiomycota</taxon>
        <taxon>Agaricomycotina</taxon>
        <taxon>Agaricomycetes</taxon>
        <taxon>Agaricomycetidae</taxon>
        <taxon>Agaricales</taxon>
        <taxon>Agaricineae</taxon>
        <taxon>Hymenogastraceae</taxon>
        <taxon>Gymnopilus</taxon>
    </lineage>
</organism>
<reference evidence="1 2" key="1">
    <citation type="journal article" date="2018" name="Evol. Lett.">
        <title>Horizontal gene cluster transfer increased hallucinogenic mushroom diversity.</title>
        <authorList>
            <person name="Reynolds H.T."/>
            <person name="Vijayakumar V."/>
            <person name="Gluck-Thaler E."/>
            <person name="Korotkin H.B."/>
            <person name="Matheny P.B."/>
            <person name="Slot J.C."/>
        </authorList>
    </citation>
    <scope>NUCLEOTIDE SEQUENCE [LARGE SCALE GENOMIC DNA]</scope>
    <source>
        <strain evidence="1 2">SRW20</strain>
    </source>
</reference>
<protein>
    <submittedName>
        <fullName evidence="1">Uncharacterized protein</fullName>
    </submittedName>
</protein>
<comment type="caution">
    <text evidence="1">The sequence shown here is derived from an EMBL/GenBank/DDBJ whole genome shotgun (WGS) entry which is preliminary data.</text>
</comment>
<proteinExistence type="predicted"/>
<dbReference type="EMBL" id="NHYE01001226">
    <property type="protein sequence ID" value="PPQ97567.1"/>
    <property type="molecule type" value="Genomic_DNA"/>
</dbReference>
<evidence type="ECO:0000313" key="2">
    <source>
        <dbReference type="Proteomes" id="UP000284706"/>
    </source>
</evidence>
<dbReference type="Proteomes" id="UP000284706">
    <property type="component" value="Unassembled WGS sequence"/>
</dbReference>
<accession>A0A409Y3I1</accession>
<dbReference type="InParanoid" id="A0A409Y3I1"/>
<keyword evidence="2" id="KW-1185">Reference proteome</keyword>
<evidence type="ECO:0000313" key="1">
    <source>
        <dbReference type="EMBL" id="PPQ97567.1"/>
    </source>
</evidence>
<name>A0A409Y3I1_9AGAR</name>